<comment type="caution">
    <text evidence="2">The sequence shown here is derived from an EMBL/GenBank/DDBJ whole genome shotgun (WGS) entry which is preliminary data.</text>
</comment>
<reference evidence="3" key="1">
    <citation type="journal article" date="2019" name="Int. J. Syst. Evol. Microbiol.">
        <title>The Global Catalogue of Microorganisms (GCM) 10K type strain sequencing project: providing services to taxonomists for standard genome sequencing and annotation.</title>
        <authorList>
            <consortium name="The Broad Institute Genomics Platform"/>
            <consortium name="The Broad Institute Genome Sequencing Center for Infectious Disease"/>
            <person name="Wu L."/>
            <person name="Ma J."/>
        </authorList>
    </citation>
    <scope>NUCLEOTIDE SEQUENCE [LARGE SCALE GENOMIC DNA]</scope>
    <source>
        <strain evidence="3">CGMCC 1.6784</strain>
    </source>
</reference>
<dbReference type="Proteomes" id="UP000605099">
    <property type="component" value="Unassembled WGS sequence"/>
</dbReference>
<sequence length="66" mass="7263">MKLSSIEMIRVWAAATGLFLVALYFGVISTGTEPSPLIAMLATAIAGFEIFFFGQDQWLKRRGKHG</sequence>
<accession>A0ABQ2JIV2</accession>
<evidence type="ECO:0000313" key="3">
    <source>
        <dbReference type="Proteomes" id="UP000605099"/>
    </source>
</evidence>
<keyword evidence="3" id="KW-1185">Reference proteome</keyword>
<evidence type="ECO:0000256" key="1">
    <source>
        <dbReference type="SAM" id="Phobius"/>
    </source>
</evidence>
<dbReference type="RefSeq" id="WP_229710165.1">
    <property type="nucleotide sequence ID" value="NZ_BMLK01000007.1"/>
</dbReference>
<protein>
    <submittedName>
        <fullName evidence="2">Uncharacterized protein</fullName>
    </submittedName>
</protein>
<evidence type="ECO:0000313" key="2">
    <source>
        <dbReference type="EMBL" id="GGN48407.1"/>
    </source>
</evidence>
<feature type="transmembrane region" description="Helical" evidence="1">
    <location>
        <begin position="12"/>
        <end position="31"/>
    </location>
</feature>
<keyword evidence="1" id="KW-0812">Transmembrane</keyword>
<keyword evidence="1" id="KW-0472">Membrane</keyword>
<proteinExistence type="predicted"/>
<name>A0ABQ2JIV2_9SPHN</name>
<feature type="transmembrane region" description="Helical" evidence="1">
    <location>
        <begin position="37"/>
        <end position="54"/>
    </location>
</feature>
<dbReference type="EMBL" id="BMLK01000007">
    <property type="protein sequence ID" value="GGN48407.1"/>
    <property type="molecule type" value="Genomic_DNA"/>
</dbReference>
<gene>
    <name evidence="2" type="ORF">GCM10011349_18020</name>
</gene>
<organism evidence="2 3">
    <name type="scientific">Novosphingobium indicum</name>
    <dbReference type="NCBI Taxonomy" id="462949"/>
    <lineage>
        <taxon>Bacteria</taxon>
        <taxon>Pseudomonadati</taxon>
        <taxon>Pseudomonadota</taxon>
        <taxon>Alphaproteobacteria</taxon>
        <taxon>Sphingomonadales</taxon>
        <taxon>Sphingomonadaceae</taxon>
        <taxon>Novosphingobium</taxon>
    </lineage>
</organism>
<keyword evidence="1" id="KW-1133">Transmembrane helix</keyword>